<protein>
    <submittedName>
        <fullName evidence="1">Uncharacterized protein</fullName>
    </submittedName>
</protein>
<evidence type="ECO:0000313" key="1">
    <source>
        <dbReference type="EMBL" id="QHU35742.1"/>
    </source>
</evidence>
<dbReference type="AlphaFoldDB" id="A0A6C0M2N5"/>
<sequence>MVIELQKLRVQVVYVGDEQKMLHSLITLRQKHGIGGAVGHHGSIVTLHGKRAGVLVGHWVIYIKKVPCIFFFNFLYNQFIDYINKRVSL</sequence>
<proteinExistence type="predicted"/>
<name>A0A6C0M2N5_9ZZZZ</name>
<reference evidence="1" key="1">
    <citation type="journal article" date="2020" name="Nature">
        <title>Giant virus diversity and host interactions through global metagenomics.</title>
        <authorList>
            <person name="Schulz F."/>
            <person name="Roux S."/>
            <person name="Paez-Espino D."/>
            <person name="Jungbluth S."/>
            <person name="Walsh D.A."/>
            <person name="Denef V.J."/>
            <person name="McMahon K.D."/>
            <person name="Konstantinidis K.T."/>
            <person name="Eloe-Fadrosh E.A."/>
            <person name="Kyrpides N.C."/>
            <person name="Woyke T."/>
        </authorList>
    </citation>
    <scope>NUCLEOTIDE SEQUENCE</scope>
    <source>
        <strain evidence="1">GVMAG-S-1035085-51</strain>
    </source>
</reference>
<organism evidence="1">
    <name type="scientific">viral metagenome</name>
    <dbReference type="NCBI Taxonomy" id="1070528"/>
    <lineage>
        <taxon>unclassified sequences</taxon>
        <taxon>metagenomes</taxon>
        <taxon>organismal metagenomes</taxon>
    </lineage>
</organism>
<accession>A0A6C0M2N5</accession>
<dbReference type="EMBL" id="MN740611">
    <property type="protein sequence ID" value="QHU35742.1"/>
    <property type="molecule type" value="Genomic_DNA"/>
</dbReference>